<evidence type="ECO:0000256" key="1">
    <source>
        <dbReference type="ARBA" id="ARBA00004651"/>
    </source>
</evidence>
<dbReference type="RefSeq" id="WP_117680061.1">
    <property type="nucleotide sequence ID" value="NZ_CAJJKC010000002.1"/>
</dbReference>
<keyword evidence="3" id="KW-1003">Cell membrane</keyword>
<proteinExistence type="inferred from homology"/>
<evidence type="ECO:0000313" key="9">
    <source>
        <dbReference type="EMBL" id="RGL08208.1"/>
    </source>
</evidence>
<feature type="transmembrane region" description="Helical" evidence="7">
    <location>
        <begin position="30"/>
        <end position="52"/>
    </location>
</feature>
<protein>
    <submittedName>
        <fullName evidence="9">ABC transporter permease</fullName>
    </submittedName>
</protein>
<dbReference type="EMBL" id="QSRJ01000011">
    <property type="protein sequence ID" value="RGL08208.1"/>
    <property type="molecule type" value="Genomic_DNA"/>
</dbReference>
<feature type="domain" description="ABC transmembrane type-1" evidence="8">
    <location>
        <begin position="91"/>
        <end position="281"/>
    </location>
</feature>
<evidence type="ECO:0000256" key="3">
    <source>
        <dbReference type="ARBA" id="ARBA00022475"/>
    </source>
</evidence>
<gene>
    <name evidence="9" type="ORF">DXC81_08805</name>
</gene>
<evidence type="ECO:0000313" key="10">
    <source>
        <dbReference type="Proteomes" id="UP000260943"/>
    </source>
</evidence>
<evidence type="ECO:0000256" key="2">
    <source>
        <dbReference type="ARBA" id="ARBA00022448"/>
    </source>
</evidence>
<evidence type="ECO:0000256" key="6">
    <source>
        <dbReference type="ARBA" id="ARBA00023136"/>
    </source>
</evidence>
<evidence type="ECO:0000256" key="4">
    <source>
        <dbReference type="ARBA" id="ARBA00022692"/>
    </source>
</evidence>
<feature type="transmembrane region" description="Helical" evidence="7">
    <location>
        <begin position="95"/>
        <end position="119"/>
    </location>
</feature>
<dbReference type="PANTHER" id="PTHR43386:SF23">
    <property type="entry name" value="ABC TRANSPORTER"/>
    <property type="match status" value="1"/>
</dbReference>
<comment type="similarity">
    <text evidence="7">Belongs to the binding-protein-dependent transport system permease family.</text>
</comment>
<feature type="transmembrane region" description="Helical" evidence="7">
    <location>
        <begin position="126"/>
        <end position="148"/>
    </location>
</feature>
<feature type="transmembrane region" description="Helical" evidence="7">
    <location>
        <begin position="154"/>
        <end position="173"/>
    </location>
</feature>
<sequence>MQDNCSAWPERSGHLLHDARHASVLTGRRALLVSIILCCAALVIIVALGPVLHDEAVRSDFTLKGMGPSLVHLFGTDWMGRDMLARTVCGLSTSIYIGLIAAMASSVIAFLLASIAAFGGRFADAVVCWFIDLVMGIPHIVLLVLISYALGRGALGVFVGISVTHWPSLARVLRAEMLQVRSEPHIQCARSLGSSWPAIAFRHILPAVLPQFLVGLVLLFPHAILHEASITFLGFGLSPEEPAIGVILSEAMGYLSSGSWWLAVFPGFALLFTVLLFEKVGSSLRTLISKEGVQL</sequence>
<dbReference type="GO" id="GO:0055085">
    <property type="term" value="P:transmembrane transport"/>
    <property type="evidence" value="ECO:0007669"/>
    <property type="project" value="InterPro"/>
</dbReference>
<comment type="subcellular location">
    <subcellularLocation>
        <location evidence="1 7">Cell membrane</location>
        <topology evidence="1 7">Multi-pass membrane protein</topology>
    </subcellularLocation>
</comment>
<dbReference type="Gene3D" id="1.10.3720.10">
    <property type="entry name" value="MetI-like"/>
    <property type="match status" value="1"/>
</dbReference>
<reference evidence="9 10" key="1">
    <citation type="submission" date="2018-08" db="EMBL/GenBank/DDBJ databases">
        <title>A genome reference for cultivated species of the human gut microbiota.</title>
        <authorList>
            <person name="Zou Y."/>
            <person name="Xue W."/>
            <person name="Luo G."/>
        </authorList>
    </citation>
    <scope>NUCLEOTIDE SEQUENCE [LARGE SCALE GENOMIC DNA]</scope>
    <source>
        <strain evidence="9 10">TF08-14</strain>
    </source>
</reference>
<dbReference type="InterPro" id="IPR050366">
    <property type="entry name" value="BP-dependent_transpt_permease"/>
</dbReference>
<dbReference type="InterPro" id="IPR000515">
    <property type="entry name" value="MetI-like"/>
</dbReference>
<dbReference type="Pfam" id="PF00528">
    <property type="entry name" value="BPD_transp_1"/>
    <property type="match status" value="1"/>
</dbReference>
<name>A0A3E4QPQ7_9ACTN</name>
<keyword evidence="5 7" id="KW-1133">Transmembrane helix</keyword>
<dbReference type="CDD" id="cd06261">
    <property type="entry name" value="TM_PBP2"/>
    <property type="match status" value="1"/>
</dbReference>
<feature type="transmembrane region" description="Helical" evidence="7">
    <location>
        <begin position="212"/>
        <end position="238"/>
    </location>
</feature>
<comment type="caution">
    <text evidence="9">The sequence shown here is derived from an EMBL/GenBank/DDBJ whole genome shotgun (WGS) entry which is preliminary data.</text>
</comment>
<dbReference type="Proteomes" id="UP000260943">
    <property type="component" value="Unassembled WGS sequence"/>
</dbReference>
<organism evidence="9 10">
    <name type="scientific">Collinsella tanakaei</name>
    <dbReference type="NCBI Taxonomy" id="626935"/>
    <lineage>
        <taxon>Bacteria</taxon>
        <taxon>Bacillati</taxon>
        <taxon>Actinomycetota</taxon>
        <taxon>Coriobacteriia</taxon>
        <taxon>Coriobacteriales</taxon>
        <taxon>Coriobacteriaceae</taxon>
        <taxon>Collinsella</taxon>
    </lineage>
</organism>
<dbReference type="GO" id="GO:0005886">
    <property type="term" value="C:plasma membrane"/>
    <property type="evidence" value="ECO:0007669"/>
    <property type="project" value="UniProtKB-SubCell"/>
</dbReference>
<accession>A0A3E4QPQ7</accession>
<dbReference type="InterPro" id="IPR035906">
    <property type="entry name" value="MetI-like_sf"/>
</dbReference>
<dbReference type="AlphaFoldDB" id="A0A3E4QPQ7"/>
<evidence type="ECO:0000259" key="8">
    <source>
        <dbReference type="PROSITE" id="PS50928"/>
    </source>
</evidence>
<feature type="transmembrane region" description="Helical" evidence="7">
    <location>
        <begin position="258"/>
        <end position="277"/>
    </location>
</feature>
<keyword evidence="6 7" id="KW-0472">Membrane</keyword>
<dbReference type="SUPFAM" id="SSF161098">
    <property type="entry name" value="MetI-like"/>
    <property type="match status" value="1"/>
</dbReference>
<dbReference type="PANTHER" id="PTHR43386">
    <property type="entry name" value="OLIGOPEPTIDE TRANSPORT SYSTEM PERMEASE PROTEIN APPC"/>
    <property type="match status" value="1"/>
</dbReference>
<evidence type="ECO:0000256" key="7">
    <source>
        <dbReference type="RuleBase" id="RU363032"/>
    </source>
</evidence>
<evidence type="ECO:0000256" key="5">
    <source>
        <dbReference type="ARBA" id="ARBA00022989"/>
    </source>
</evidence>
<keyword evidence="4 7" id="KW-0812">Transmembrane</keyword>
<keyword evidence="2 7" id="KW-0813">Transport</keyword>
<dbReference type="PROSITE" id="PS50928">
    <property type="entry name" value="ABC_TM1"/>
    <property type="match status" value="1"/>
</dbReference>